<evidence type="ECO:0000313" key="2">
    <source>
        <dbReference type="EMBL" id="MDC0715971.1"/>
    </source>
</evidence>
<comment type="caution">
    <text evidence="2">The sequence shown here is derived from an EMBL/GenBank/DDBJ whole genome shotgun (WGS) entry which is preliminary data.</text>
</comment>
<dbReference type="Gene3D" id="1.25.40.20">
    <property type="entry name" value="Ankyrin repeat-containing domain"/>
    <property type="match status" value="1"/>
</dbReference>
<accession>A0ABT5DQY9</accession>
<dbReference type="SMART" id="SM00248">
    <property type="entry name" value="ANK"/>
    <property type="match status" value="1"/>
</dbReference>
<dbReference type="EMBL" id="JAQNDL010000001">
    <property type="protein sequence ID" value="MDC0715971.1"/>
    <property type="molecule type" value="Genomic_DNA"/>
</dbReference>
<keyword evidence="1" id="KW-0040">ANK repeat</keyword>
<dbReference type="RefSeq" id="WP_272084406.1">
    <property type="nucleotide sequence ID" value="NZ_JAQNDL010000001.1"/>
</dbReference>
<organism evidence="2 3">
    <name type="scientific">Nannocystis bainbridge</name>
    <dbReference type="NCBI Taxonomy" id="2995303"/>
    <lineage>
        <taxon>Bacteria</taxon>
        <taxon>Pseudomonadati</taxon>
        <taxon>Myxococcota</taxon>
        <taxon>Polyangia</taxon>
        <taxon>Nannocystales</taxon>
        <taxon>Nannocystaceae</taxon>
        <taxon>Nannocystis</taxon>
    </lineage>
</organism>
<dbReference type="InterPro" id="IPR002110">
    <property type="entry name" value="Ankyrin_rpt"/>
</dbReference>
<dbReference type="InterPro" id="IPR036770">
    <property type="entry name" value="Ankyrin_rpt-contain_sf"/>
</dbReference>
<reference evidence="2 3" key="1">
    <citation type="submission" date="2022-11" db="EMBL/GenBank/DDBJ databases">
        <title>Minimal conservation of predation-associated metabolite biosynthetic gene clusters underscores biosynthetic potential of Myxococcota including descriptions for ten novel species: Archangium lansinium sp. nov., Myxococcus landrumus sp. nov., Nannocystis bai.</title>
        <authorList>
            <person name="Ahearne A."/>
            <person name="Stevens C."/>
            <person name="Dowd S."/>
        </authorList>
    </citation>
    <scope>NUCLEOTIDE SEQUENCE [LARGE SCALE GENOMIC DNA]</scope>
    <source>
        <strain evidence="2 3">BB15-2</strain>
    </source>
</reference>
<dbReference type="PROSITE" id="PS50297">
    <property type="entry name" value="ANK_REP_REGION"/>
    <property type="match status" value="1"/>
</dbReference>
<proteinExistence type="predicted"/>
<evidence type="ECO:0000256" key="1">
    <source>
        <dbReference type="PROSITE-ProRule" id="PRU00023"/>
    </source>
</evidence>
<gene>
    <name evidence="2" type="ORF">POL25_03635</name>
</gene>
<evidence type="ECO:0000313" key="3">
    <source>
        <dbReference type="Proteomes" id="UP001221686"/>
    </source>
</evidence>
<feature type="repeat" description="ANK" evidence="1">
    <location>
        <begin position="32"/>
        <end position="57"/>
    </location>
</feature>
<name>A0ABT5DQY9_9BACT</name>
<dbReference type="Proteomes" id="UP001221686">
    <property type="component" value="Unassembled WGS sequence"/>
</dbReference>
<dbReference type="Pfam" id="PF12796">
    <property type="entry name" value="Ank_2"/>
    <property type="match status" value="1"/>
</dbReference>
<dbReference type="SUPFAM" id="SSF48403">
    <property type="entry name" value="Ankyrin repeat"/>
    <property type="match status" value="1"/>
</dbReference>
<dbReference type="PROSITE" id="PS50088">
    <property type="entry name" value="ANK_REPEAT"/>
    <property type="match status" value="1"/>
</dbReference>
<sequence length="152" mass="15559">MRTAGVASAEEVTALIDAGADLECSRESGGIDGWTALHAAAAQGNEEAVRVLLARGATDRRGPEGRTALALARRSSAPGSRACSTMLAAAAPPKPPPPQVVEPHAVGERVTHAKFGLGTIVATEPSADGQRKLTIDFGGTRRVLLAKFVTPA</sequence>
<dbReference type="Pfam" id="PF21196">
    <property type="entry name" value="PcrA_UvrD_tudor"/>
    <property type="match status" value="1"/>
</dbReference>
<protein>
    <submittedName>
        <fullName evidence="2">Ankyrin repeat domain-containing protein</fullName>
    </submittedName>
</protein>
<keyword evidence="3" id="KW-1185">Reference proteome</keyword>